<evidence type="ECO:0000313" key="2">
    <source>
        <dbReference type="EMBL" id="KAF5785264.1"/>
    </source>
</evidence>
<dbReference type="InterPro" id="IPR036397">
    <property type="entry name" value="RNaseH_sf"/>
</dbReference>
<comment type="caution">
    <text evidence="2">The sequence shown here is derived from an EMBL/GenBank/DDBJ whole genome shotgun (WGS) entry which is preliminary data.</text>
</comment>
<keyword evidence="2" id="KW-0548">Nucleotidyltransferase</keyword>
<proteinExistence type="predicted"/>
<dbReference type="PANTHER" id="PTHR11439:SF495">
    <property type="entry name" value="REVERSE TRANSCRIPTASE, RNA-DEPENDENT DNA POLYMERASE-RELATED"/>
    <property type="match status" value="1"/>
</dbReference>
<keyword evidence="3" id="KW-1185">Reference proteome</keyword>
<dbReference type="Proteomes" id="UP000215914">
    <property type="component" value="Unassembled WGS sequence"/>
</dbReference>
<gene>
    <name evidence="2" type="ORF">HanXRQr2_Chr10g0426581</name>
</gene>
<organism evidence="2 3">
    <name type="scientific">Helianthus annuus</name>
    <name type="common">Common sunflower</name>
    <dbReference type="NCBI Taxonomy" id="4232"/>
    <lineage>
        <taxon>Eukaryota</taxon>
        <taxon>Viridiplantae</taxon>
        <taxon>Streptophyta</taxon>
        <taxon>Embryophyta</taxon>
        <taxon>Tracheophyta</taxon>
        <taxon>Spermatophyta</taxon>
        <taxon>Magnoliopsida</taxon>
        <taxon>eudicotyledons</taxon>
        <taxon>Gunneridae</taxon>
        <taxon>Pentapetalae</taxon>
        <taxon>asterids</taxon>
        <taxon>campanulids</taxon>
        <taxon>Asterales</taxon>
        <taxon>Asteraceae</taxon>
        <taxon>Asteroideae</taxon>
        <taxon>Heliantheae alliance</taxon>
        <taxon>Heliantheae</taxon>
        <taxon>Helianthus</taxon>
    </lineage>
</organism>
<dbReference type="EC" id="2.7.7.49" evidence="2"/>
<dbReference type="InterPro" id="IPR057670">
    <property type="entry name" value="SH3_retrovirus"/>
</dbReference>
<dbReference type="PANTHER" id="PTHR11439">
    <property type="entry name" value="GAG-POL-RELATED RETROTRANSPOSON"/>
    <property type="match status" value="1"/>
</dbReference>
<dbReference type="Gramene" id="mRNA:HanXRQr2_Chr10g0426581">
    <property type="protein sequence ID" value="CDS:HanXRQr2_Chr10g0426581.1"/>
    <property type="gene ID" value="HanXRQr2_Chr10g0426581"/>
</dbReference>
<keyword evidence="2" id="KW-0695">RNA-directed DNA polymerase</keyword>
<dbReference type="CDD" id="cd09272">
    <property type="entry name" value="RNase_HI_RT_Ty1"/>
    <property type="match status" value="1"/>
</dbReference>
<dbReference type="SUPFAM" id="SSF56672">
    <property type="entry name" value="DNA/RNA polymerases"/>
    <property type="match status" value="1"/>
</dbReference>
<dbReference type="GO" id="GO:0015074">
    <property type="term" value="P:DNA integration"/>
    <property type="evidence" value="ECO:0007669"/>
    <property type="project" value="InterPro"/>
</dbReference>
<dbReference type="Pfam" id="PF07727">
    <property type="entry name" value="RVT_2"/>
    <property type="match status" value="1"/>
</dbReference>
<keyword evidence="2" id="KW-0808">Transferase</keyword>
<dbReference type="Pfam" id="PF00665">
    <property type="entry name" value="rve"/>
    <property type="match status" value="1"/>
</dbReference>
<sequence length="905" mass="102202">MDLFGPVNVLSIGKKAYCLVIVDDYSRYTWVYFLSHKNETAVLVKQFITLAENQASTKVKVIRSDNGTEFKNVILDTFCVDKGIDRQFSAPRTPQQNGVAERRNRTLIEAARTMLADSKLPSFFWAEAVSTACYVQNHALVNKRHMKTPYEILEGRKPSVSHFRIFGCPCVLLLMDSNGKFEVKGDECYFIGYAKGSAYRVYNKVTKKVVESCNIEWLEENATDARVGPDWLYDYSALFKSFNILSSDVSVAGVSIPKQPLSFEDTEDEAQMQDNVKHHTVDPPGMVFTQHPTPTPMVNQSPEGAATSDSALFPDPIPEDCTVTSPVVHTTTAPNEGESSNTTTEEETVPDLAIPTSVQRNHPIENVIGPVNAGILTRSQSGTINTCLYSCYLSQIEPKTIDIALQEPGWVDAMHEELNQFEKLGVWKLVKLPAGKRKLGTRWVFRNKQDSAGVIVRNKARLVVQGFRQIEGLDYDEVYAPVARLEAIRIFLAYASYMGFTVYQMDVKTAFLYGDVKEEIFVEQPPGFVHPDHPEYAYKLDKALYGLHQAPRAWYATLTEHLLAHGYTRGTIDQTLFIKRVGRDQILVQIYVDDIIFGSTSEDLCKEFERVMKKKFEMSALGEMTLFLGLQVKQSSQGILIHQGKYVDDVLAKFKFTDAKPAETPMAERPLLTEDEEGESVNQRQYRSMIGSLMYLTASRPDIMFAVCNCARYQANPKTSHLIAVKRIFRYLKGRPRFGLWYPRDSNFDLFAFSDSNFGGTDSDRKSTSAGCQFLGDRLISWQCKKQQTVAISTAEAEYVAASASCSQVVWMQHQLQDYGLTYLNTTIYCDNDAAIQIVRNPVFHSKTKHIDIKVHFIRDCFDRGLITLEQIDTDANAADLFTKPVNSSKFRVLVDFLKMICFTD</sequence>
<dbReference type="EMBL" id="MNCJ02000325">
    <property type="protein sequence ID" value="KAF5785264.1"/>
    <property type="molecule type" value="Genomic_DNA"/>
</dbReference>
<dbReference type="InterPro" id="IPR001584">
    <property type="entry name" value="Integrase_cat-core"/>
</dbReference>
<feature type="domain" description="Integrase catalytic" evidence="1">
    <location>
        <begin position="1"/>
        <end position="157"/>
    </location>
</feature>
<name>A0A9K3HVT8_HELAN</name>
<reference evidence="2" key="2">
    <citation type="submission" date="2020-06" db="EMBL/GenBank/DDBJ databases">
        <title>Helianthus annuus Genome sequencing and assembly Release 2.</title>
        <authorList>
            <person name="Gouzy J."/>
            <person name="Langlade N."/>
            <person name="Munos S."/>
        </authorList>
    </citation>
    <scope>NUCLEOTIDE SEQUENCE</scope>
    <source>
        <tissue evidence="2">Leaves</tissue>
    </source>
</reference>
<dbReference type="AlphaFoldDB" id="A0A9K3HVT8"/>
<dbReference type="GO" id="GO:0003964">
    <property type="term" value="F:RNA-directed DNA polymerase activity"/>
    <property type="evidence" value="ECO:0007669"/>
    <property type="project" value="UniProtKB-KW"/>
</dbReference>
<evidence type="ECO:0000313" key="3">
    <source>
        <dbReference type="Proteomes" id="UP000215914"/>
    </source>
</evidence>
<dbReference type="SUPFAM" id="SSF53098">
    <property type="entry name" value="Ribonuclease H-like"/>
    <property type="match status" value="1"/>
</dbReference>
<dbReference type="InterPro" id="IPR013103">
    <property type="entry name" value="RVT_2"/>
</dbReference>
<reference evidence="2" key="1">
    <citation type="journal article" date="2017" name="Nature">
        <title>The sunflower genome provides insights into oil metabolism, flowering and Asterid evolution.</title>
        <authorList>
            <person name="Badouin H."/>
            <person name="Gouzy J."/>
            <person name="Grassa C.J."/>
            <person name="Murat F."/>
            <person name="Staton S.E."/>
            <person name="Cottret L."/>
            <person name="Lelandais-Briere C."/>
            <person name="Owens G.L."/>
            <person name="Carrere S."/>
            <person name="Mayjonade B."/>
            <person name="Legrand L."/>
            <person name="Gill N."/>
            <person name="Kane N.C."/>
            <person name="Bowers J.E."/>
            <person name="Hubner S."/>
            <person name="Bellec A."/>
            <person name="Berard A."/>
            <person name="Berges H."/>
            <person name="Blanchet N."/>
            <person name="Boniface M.C."/>
            <person name="Brunel D."/>
            <person name="Catrice O."/>
            <person name="Chaidir N."/>
            <person name="Claudel C."/>
            <person name="Donnadieu C."/>
            <person name="Faraut T."/>
            <person name="Fievet G."/>
            <person name="Helmstetter N."/>
            <person name="King M."/>
            <person name="Knapp S.J."/>
            <person name="Lai Z."/>
            <person name="Le Paslier M.C."/>
            <person name="Lippi Y."/>
            <person name="Lorenzon L."/>
            <person name="Mandel J.R."/>
            <person name="Marage G."/>
            <person name="Marchand G."/>
            <person name="Marquand E."/>
            <person name="Bret-Mestries E."/>
            <person name="Morien E."/>
            <person name="Nambeesan S."/>
            <person name="Nguyen T."/>
            <person name="Pegot-Espagnet P."/>
            <person name="Pouilly N."/>
            <person name="Raftis F."/>
            <person name="Sallet E."/>
            <person name="Schiex T."/>
            <person name="Thomas J."/>
            <person name="Vandecasteele C."/>
            <person name="Vares D."/>
            <person name="Vear F."/>
            <person name="Vautrin S."/>
            <person name="Crespi M."/>
            <person name="Mangin B."/>
            <person name="Burke J.M."/>
            <person name="Salse J."/>
            <person name="Munos S."/>
            <person name="Vincourt P."/>
            <person name="Rieseberg L.H."/>
            <person name="Langlade N.B."/>
        </authorList>
    </citation>
    <scope>NUCLEOTIDE SEQUENCE</scope>
    <source>
        <tissue evidence="2">Leaves</tissue>
    </source>
</reference>
<accession>A0A9K3HVT8</accession>
<dbReference type="PROSITE" id="PS50994">
    <property type="entry name" value="INTEGRASE"/>
    <property type="match status" value="1"/>
</dbReference>
<dbReference type="InterPro" id="IPR012337">
    <property type="entry name" value="RNaseH-like_sf"/>
</dbReference>
<dbReference type="GO" id="GO:0003676">
    <property type="term" value="F:nucleic acid binding"/>
    <property type="evidence" value="ECO:0007669"/>
    <property type="project" value="InterPro"/>
</dbReference>
<dbReference type="Gene3D" id="3.30.420.10">
    <property type="entry name" value="Ribonuclease H-like superfamily/Ribonuclease H"/>
    <property type="match status" value="1"/>
</dbReference>
<evidence type="ECO:0000259" key="1">
    <source>
        <dbReference type="PROSITE" id="PS50994"/>
    </source>
</evidence>
<protein>
    <submittedName>
        <fullName evidence="2">RNA-directed DNA polymerase</fullName>
        <ecNumber evidence="2">2.7.7.49</ecNumber>
    </submittedName>
</protein>
<dbReference type="InterPro" id="IPR043502">
    <property type="entry name" value="DNA/RNA_pol_sf"/>
</dbReference>
<dbReference type="Pfam" id="PF25597">
    <property type="entry name" value="SH3_retrovirus"/>
    <property type="match status" value="1"/>
</dbReference>